<protein>
    <submittedName>
        <fullName evidence="2">Uncharacterized protein</fullName>
    </submittedName>
</protein>
<feature type="compositionally biased region" description="Basic and acidic residues" evidence="1">
    <location>
        <begin position="102"/>
        <end position="115"/>
    </location>
</feature>
<feature type="region of interest" description="Disordered" evidence="1">
    <location>
        <begin position="102"/>
        <end position="129"/>
    </location>
</feature>
<feature type="region of interest" description="Disordered" evidence="1">
    <location>
        <begin position="230"/>
        <end position="259"/>
    </location>
</feature>
<accession>A0A0L7QVT5</accession>
<dbReference type="Proteomes" id="UP000053825">
    <property type="component" value="Unassembled WGS sequence"/>
</dbReference>
<organism evidence="2 3">
    <name type="scientific">Habropoda laboriosa</name>
    <dbReference type="NCBI Taxonomy" id="597456"/>
    <lineage>
        <taxon>Eukaryota</taxon>
        <taxon>Metazoa</taxon>
        <taxon>Ecdysozoa</taxon>
        <taxon>Arthropoda</taxon>
        <taxon>Hexapoda</taxon>
        <taxon>Insecta</taxon>
        <taxon>Pterygota</taxon>
        <taxon>Neoptera</taxon>
        <taxon>Endopterygota</taxon>
        <taxon>Hymenoptera</taxon>
        <taxon>Apocrita</taxon>
        <taxon>Aculeata</taxon>
        <taxon>Apoidea</taxon>
        <taxon>Anthophila</taxon>
        <taxon>Apidae</taxon>
        <taxon>Habropoda</taxon>
    </lineage>
</organism>
<gene>
    <name evidence="2" type="ORF">WH47_04829</name>
</gene>
<proteinExistence type="predicted"/>
<keyword evidence="3" id="KW-1185">Reference proteome</keyword>
<evidence type="ECO:0000313" key="2">
    <source>
        <dbReference type="EMBL" id="KOC62715.1"/>
    </source>
</evidence>
<feature type="compositionally biased region" description="Pro residues" evidence="1">
    <location>
        <begin position="250"/>
        <end position="259"/>
    </location>
</feature>
<evidence type="ECO:0000313" key="3">
    <source>
        <dbReference type="Proteomes" id="UP000053825"/>
    </source>
</evidence>
<reference evidence="2 3" key="1">
    <citation type="submission" date="2015-07" db="EMBL/GenBank/DDBJ databases">
        <title>The genome of Habropoda laboriosa.</title>
        <authorList>
            <person name="Pan H."/>
            <person name="Kapheim K."/>
        </authorList>
    </citation>
    <scope>NUCLEOTIDE SEQUENCE [LARGE SCALE GENOMIC DNA]</scope>
    <source>
        <strain evidence="2">0110345459</strain>
    </source>
</reference>
<name>A0A0L7QVT5_9HYME</name>
<dbReference type="AlphaFoldDB" id="A0A0L7QVT5"/>
<sequence>MRNIAGNYPQNDLNIDKTLRDSMKLLRLSRPGLLELLVEASSSYIKTPNPESPKGIYTTISLATLSERGIGENRRISLVCGTRREHRKTRFDAKIGKGLNYEDKRRTESRDDNYRGRPSSSSSDGGELRNYTQPYMLESLGVYTIYNVKLTIRETECVPGVLLGGTWQRAGQGKGRFISQLEGREKSCNQEIGYTEVKHNSFKGGNEANDNEIFDQPSNGPICSAKMALRKNTTGQEGQMEEKETRKSQRPPPSELDSN</sequence>
<dbReference type="EMBL" id="KQ414722">
    <property type="protein sequence ID" value="KOC62715.1"/>
    <property type="molecule type" value="Genomic_DNA"/>
</dbReference>
<evidence type="ECO:0000256" key="1">
    <source>
        <dbReference type="SAM" id="MobiDB-lite"/>
    </source>
</evidence>